<dbReference type="PANTHER" id="PTHR31836">
    <property type="match status" value="1"/>
</dbReference>
<evidence type="ECO:0000256" key="1">
    <source>
        <dbReference type="ARBA" id="ARBA00022729"/>
    </source>
</evidence>
<keyword evidence="1 3" id="KW-0732">Signal</keyword>
<dbReference type="Proteomes" id="UP000646827">
    <property type="component" value="Unassembled WGS sequence"/>
</dbReference>
<evidence type="ECO:0000313" key="4">
    <source>
        <dbReference type="EMBL" id="KAG2222386.1"/>
    </source>
</evidence>
<name>A0A8H7S467_9FUNG</name>
<sequence length="146" mass="15845">MKLYSLYIILFSVILCLIITSSDALPSSLNSKQNDKKKKKVHTNQKKRSKIDSLSGNTSSGIGTYYDTGPGSCGQTDSNDELVVAINKPQMHNGANPNNNPHCNKYVYIAGSSGESKARIVDTCPGCPEGNEKSFCEWVEGGLRIL</sequence>
<accession>A0A8H7S467</accession>
<feature type="chain" id="PRO_5034332309" description="RlpA-like protein double-psi beta-barrel domain-containing protein" evidence="3">
    <location>
        <begin position="25"/>
        <end position="146"/>
    </location>
</feature>
<comment type="caution">
    <text evidence="4">The sequence shown here is derived from an EMBL/GenBank/DDBJ whole genome shotgun (WGS) entry which is preliminary data.</text>
</comment>
<dbReference type="EMBL" id="JAEPRB010000084">
    <property type="protein sequence ID" value="KAG2222386.1"/>
    <property type="molecule type" value="Genomic_DNA"/>
</dbReference>
<dbReference type="Gene3D" id="2.40.40.10">
    <property type="entry name" value="RlpA-like domain"/>
    <property type="match status" value="1"/>
</dbReference>
<feature type="signal peptide" evidence="3">
    <location>
        <begin position="1"/>
        <end position="24"/>
    </location>
</feature>
<feature type="compositionally biased region" description="Basic residues" evidence="2">
    <location>
        <begin position="35"/>
        <end position="49"/>
    </location>
</feature>
<reference evidence="4 5" key="1">
    <citation type="submission" date="2020-12" db="EMBL/GenBank/DDBJ databases">
        <title>Metabolic potential, ecology and presence of endohyphal bacteria is reflected in genomic diversity of Mucoromycotina.</title>
        <authorList>
            <person name="Muszewska A."/>
            <person name="Okrasinska A."/>
            <person name="Steczkiewicz K."/>
            <person name="Drgas O."/>
            <person name="Orlowska M."/>
            <person name="Perlinska-Lenart U."/>
            <person name="Aleksandrzak-Piekarczyk T."/>
            <person name="Szatraj K."/>
            <person name="Zielenkiewicz U."/>
            <person name="Pilsyk S."/>
            <person name="Malc E."/>
            <person name="Mieczkowski P."/>
            <person name="Kruszewska J.S."/>
            <person name="Biernat P."/>
            <person name="Pawlowska J."/>
        </authorList>
    </citation>
    <scope>NUCLEOTIDE SEQUENCE [LARGE SCALE GENOMIC DNA]</scope>
    <source>
        <strain evidence="4 5">CBS 142.35</strain>
    </source>
</reference>
<dbReference type="InterPro" id="IPR036908">
    <property type="entry name" value="RlpA-like_sf"/>
</dbReference>
<organism evidence="4 5">
    <name type="scientific">Circinella minor</name>
    <dbReference type="NCBI Taxonomy" id="1195481"/>
    <lineage>
        <taxon>Eukaryota</taxon>
        <taxon>Fungi</taxon>
        <taxon>Fungi incertae sedis</taxon>
        <taxon>Mucoromycota</taxon>
        <taxon>Mucoromycotina</taxon>
        <taxon>Mucoromycetes</taxon>
        <taxon>Mucorales</taxon>
        <taxon>Lichtheimiaceae</taxon>
        <taxon>Circinella</taxon>
    </lineage>
</organism>
<feature type="region of interest" description="Disordered" evidence="2">
    <location>
        <begin position="28"/>
        <end position="60"/>
    </location>
</feature>
<dbReference type="OrthoDB" id="406505at2759"/>
<dbReference type="AlphaFoldDB" id="A0A8H7S467"/>
<dbReference type="InterPro" id="IPR051477">
    <property type="entry name" value="Expansin_CellWall"/>
</dbReference>
<evidence type="ECO:0000256" key="3">
    <source>
        <dbReference type="SAM" id="SignalP"/>
    </source>
</evidence>
<keyword evidence="5" id="KW-1185">Reference proteome</keyword>
<dbReference type="SUPFAM" id="SSF50685">
    <property type="entry name" value="Barwin-like endoglucanases"/>
    <property type="match status" value="1"/>
</dbReference>
<evidence type="ECO:0008006" key="6">
    <source>
        <dbReference type="Google" id="ProtNLM"/>
    </source>
</evidence>
<evidence type="ECO:0000313" key="5">
    <source>
        <dbReference type="Proteomes" id="UP000646827"/>
    </source>
</evidence>
<dbReference type="CDD" id="cd22191">
    <property type="entry name" value="DPBB_RlpA_EXP_N-like"/>
    <property type="match status" value="1"/>
</dbReference>
<dbReference type="PANTHER" id="PTHR31836:SF28">
    <property type="entry name" value="SRCR DOMAIN-CONTAINING PROTEIN-RELATED"/>
    <property type="match status" value="1"/>
</dbReference>
<gene>
    <name evidence="4" type="ORF">INT45_006908</name>
</gene>
<protein>
    <recommendedName>
        <fullName evidence="6">RlpA-like protein double-psi beta-barrel domain-containing protein</fullName>
    </recommendedName>
</protein>
<proteinExistence type="predicted"/>
<evidence type="ECO:0000256" key="2">
    <source>
        <dbReference type="SAM" id="MobiDB-lite"/>
    </source>
</evidence>